<keyword evidence="2" id="KW-1185">Reference proteome</keyword>
<gene>
    <name evidence="1" type="ORF">KPH14_012741</name>
</gene>
<evidence type="ECO:0000313" key="1">
    <source>
        <dbReference type="EMBL" id="KAK2575339.1"/>
    </source>
</evidence>
<protein>
    <submittedName>
        <fullName evidence="1">Uncharacterized protein</fullName>
    </submittedName>
</protein>
<comment type="caution">
    <text evidence="1">The sequence shown here is derived from an EMBL/GenBank/DDBJ whole genome shotgun (WGS) entry which is preliminary data.</text>
</comment>
<dbReference type="AlphaFoldDB" id="A0AAD9R8Z0"/>
<reference evidence="1" key="1">
    <citation type="submission" date="2021-08" db="EMBL/GenBank/DDBJ databases">
        <authorList>
            <person name="Misof B."/>
            <person name="Oliver O."/>
            <person name="Podsiadlowski L."/>
            <person name="Donath A."/>
            <person name="Peters R."/>
            <person name="Mayer C."/>
            <person name="Rust J."/>
            <person name="Gunkel S."/>
            <person name="Lesny P."/>
            <person name="Martin S."/>
            <person name="Oeyen J.P."/>
            <person name="Petersen M."/>
            <person name="Panagiotis P."/>
            <person name="Wilbrandt J."/>
            <person name="Tanja T."/>
        </authorList>
    </citation>
    <scope>NUCLEOTIDE SEQUENCE</scope>
    <source>
        <strain evidence="1">GBR_01_08_01A</strain>
        <tissue evidence="1">Thorax + abdomen</tissue>
    </source>
</reference>
<proteinExistence type="predicted"/>
<feature type="non-terminal residue" evidence="1">
    <location>
        <position position="1"/>
    </location>
</feature>
<dbReference type="Proteomes" id="UP001258017">
    <property type="component" value="Unassembled WGS sequence"/>
</dbReference>
<accession>A0AAD9R8Z0</accession>
<evidence type="ECO:0000313" key="2">
    <source>
        <dbReference type="Proteomes" id="UP001258017"/>
    </source>
</evidence>
<organism evidence="1 2">
    <name type="scientific">Odynerus spinipes</name>
    <dbReference type="NCBI Taxonomy" id="1348599"/>
    <lineage>
        <taxon>Eukaryota</taxon>
        <taxon>Metazoa</taxon>
        <taxon>Ecdysozoa</taxon>
        <taxon>Arthropoda</taxon>
        <taxon>Hexapoda</taxon>
        <taxon>Insecta</taxon>
        <taxon>Pterygota</taxon>
        <taxon>Neoptera</taxon>
        <taxon>Endopterygota</taxon>
        <taxon>Hymenoptera</taxon>
        <taxon>Apocrita</taxon>
        <taxon>Aculeata</taxon>
        <taxon>Vespoidea</taxon>
        <taxon>Vespidae</taxon>
        <taxon>Eumeninae</taxon>
        <taxon>Odynerus</taxon>
    </lineage>
</organism>
<sequence length="167" mass="19212">MRADECMLMEEHLVSQKEGSEKGHSSEMRIEQMSNETVDDILIDVCSDSLEIDENELVNEEREVVTNSVDAMNLYDRNEGENRDNFEKEIASYVNEPGWGPRVNALVATATIRYDAELRGDFKRLQELQSEDREIQTIKERVADGQVTGDYVIFEDILFQLDRTRGS</sequence>
<dbReference type="EMBL" id="JAIFRP010004441">
    <property type="protein sequence ID" value="KAK2575339.1"/>
    <property type="molecule type" value="Genomic_DNA"/>
</dbReference>
<reference evidence="1" key="2">
    <citation type="journal article" date="2023" name="Commun. Biol.">
        <title>Intrasexual cuticular hydrocarbon dimorphism in a wasp sheds light on hydrocarbon biosynthesis genes in Hymenoptera.</title>
        <authorList>
            <person name="Moris V.C."/>
            <person name="Podsiadlowski L."/>
            <person name="Martin S."/>
            <person name="Oeyen J.P."/>
            <person name="Donath A."/>
            <person name="Petersen M."/>
            <person name="Wilbrandt J."/>
            <person name="Misof B."/>
            <person name="Liedtke D."/>
            <person name="Thamm M."/>
            <person name="Scheiner R."/>
            <person name="Schmitt T."/>
            <person name="Niehuis O."/>
        </authorList>
    </citation>
    <scope>NUCLEOTIDE SEQUENCE</scope>
    <source>
        <strain evidence="1">GBR_01_08_01A</strain>
    </source>
</reference>
<name>A0AAD9R8Z0_9HYME</name>